<evidence type="ECO:0000313" key="14">
    <source>
        <dbReference type="Proteomes" id="UP000070444"/>
    </source>
</evidence>
<evidence type="ECO:0000256" key="6">
    <source>
        <dbReference type="ARBA" id="ARBA00022723"/>
    </source>
</evidence>
<evidence type="ECO:0000256" key="9">
    <source>
        <dbReference type="ARBA" id="ARBA00023211"/>
    </source>
</evidence>
<evidence type="ECO:0000256" key="1">
    <source>
        <dbReference type="ARBA" id="ARBA00004904"/>
    </source>
</evidence>
<keyword evidence="8" id="KW-0318">Glutathionylation</keyword>
<evidence type="ECO:0000256" key="3">
    <source>
        <dbReference type="ARBA" id="ARBA00012153"/>
    </source>
</evidence>
<comment type="pathway">
    <text evidence="1 12">Cofactor biosynthesis; riboflavin biosynthesis; 2-hydroxy-3-oxobutyl phosphate from D-ribulose 5-phosphate: step 1/1.</text>
</comment>
<dbReference type="GO" id="GO:0008686">
    <property type="term" value="F:3,4-dihydroxy-2-butanone-4-phosphate synthase activity"/>
    <property type="evidence" value="ECO:0007669"/>
    <property type="project" value="UniProtKB-EC"/>
</dbReference>
<comment type="function">
    <text evidence="12">Catalyzes the conversion of D-ribulose 5-phosphate to formate and 3,4-dihydroxy-2-butanone 4-phosphate.</text>
</comment>
<dbReference type="FunFam" id="3.90.870.10:FF:000002">
    <property type="entry name" value="3,4-dihydroxy-2-butanone 4-phosphate synthase"/>
    <property type="match status" value="1"/>
</dbReference>
<comment type="catalytic activity">
    <reaction evidence="12">
        <text>D-ribulose 5-phosphate = (2S)-2-hydroxy-3-oxobutyl phosphate + formate + H(+)</text>
        <dbReference type="Rhea" id="RHEA:18457"/>
        <dbReference type="ChEBI" id="CHEBI:15378"/>
        <dbReference type="ChEBI" id="CHEBI:15740"/>
        <dbReference type="ChEBI" id="CHEBI:58121"/>
        <dbReference type="ChEBI" id="CHEBI:58830"/>
        <dbReference type="EC" id="4.1.99.12"/>
    </reaction>
</comment>
<protein>
    <recommendedName>
        <fullName evidence="4 12">3,4-dihydroxy-2-butanone 4-phosphate synthase</fullName>
        <shortName evidence="12">DHBP synthase</shortName>
        <ecNumber evidence="3 12">4.1.99.12</ecNumber>
    </recommendedName>
</protein>
<dbReference type="Gene3D" id="3.90.870.10">
    <property type="entry name" value="DHBP synthase"/>
    <property type="match status" value="1"/>
</dbReference>
<dbReference type="SUPFAM" id="SSF55821">
    <property type="entry name" value="YrdC/RibB"/>
    <property type="match status" value="1"/>
</dbReference>
<evidence type="ECO:0000256" key="8">
    <source>
        <dbReference type="ARBA" id="ARBA00023206"/>
    </source>
</evidence>
<keyword evidence="10 12" id="KW-0456">Lyase</keyword>
<dbReference type="PANTHER" id="PTHR21327:SF18">
    <property type="entry name" value="3,4-DIHYDROXY-2-BUTANONE 4-PHOSPHATE SYNTHASE"/>
    <property type="match status" value="1"/>
</dbReference>
<keyword evidence="9 12" id="KW-0464">Manganese</keyword>
<dbReference type="GO" id="GO:0005758">
    <property type="term" value="C:mitochondrial intermembrane space"/>
    <property type="evidence" value="ECO:0007669"/>
    <property type="project" value="TreeGrafter"/>
</dbReference>
<keyword evidence="5 12" id="KW-0686">Riboflavin biosynthesis</keyword>
<name>A0A137P0G5_CONC2</name>
<dbReference type="GO" id="GO:0005829">
    <property type="term" value="C:cytosol"/>
    <property type="evidence" value="ECO:0007669"/>
    <property type="project" value="TreeGrafter"/>
</dbReference>
<evidence type="ECO:0000256" key="10">
    <source>
        <dbReference type="ARBA" id="ARBA00023239"/>
    </source>
</evidence>
<proteinExistence type="inferred from homology"/>
<evidence type="ECO:0000313" key="13">
    <source>
        <dbReference type="EMBL" id="KXN68517.1"/>
    </source>
</evidence>
<dbReference type="NCBIfam" id="TIGR00506">
    <property type="entry name" value="ribB"/>
    <property type="match status" value="1"/>
</dbReference>
<evidence type="ECO:0000256" key="2">
    <source>
        <dbReference type="ARBA" id="ARBA00011738"/>
    </source>
</evidence>
<dbReference type="PANTHER" id="PTHR21327">
    <property type="entry name" value="GTP CYCLOHYDROLASE II-RELATED"/>
    <property type="match status" value="1"/>
</dbReference>
<dbReference type="InterPro" id="IPR017945">
    <property type="entry name" value="DHBP_synth_RibB-like_a/b_dom"/>
</dbReference>
<dbReference type="GO" id="GO:0046872">
    <property type="term" value="F:metal ion binding"/>
    <property type="evidence" value="ECO:0007669"/>
    <property type="project" value="UniProtKB-KW"/>
</dbReference>
<dbReference type="OMA" id="YNTHAVE"/>
<sequence length="208" mass="23165">MHQFNTIEDALKDFENGEFLIVMDNENRENEGDLTIAAQDITPEKMAFLIRYTSGYVCCPTTAERFDQLKIPMMVPNNTDLEQTASGVSLDYRFGTTTGISAADRALTCNALADPSVTDPADFIRPGHMLPLRARPNGILERQGHTEASVELCKLAGKFPTAIVSELCNDNGTMKRKADCFEFSMEHGIKIITIDHLIKHVRQKNSLI</sequence>
<dbReference type="OrthoDB" id="60371at2759"/>
<dbReference type="InterPro" id="IPR000422">
    <property type="entry name" value="DHBP_synthase_RibB"/>
</dbReference>
<organism evidence="13 14">
    <name type="scientific">Conidiobolus coronatus (strain ATCC 28846 / CBS 209.66 / NRRL 28638)</name>
    <name type="common">Delacroixia coronata</name>
    <dbReference type="NCBI Taxonomy" id="796925"/>
    <lineage>
        <taxon>Eukaryota</taxon>
        <taxon>Fungi</taxon>
        <taxon>Fungi incertae sedis</taxon>
        <taxon>Zoopagomycota</taxon>
        <taxon>Entomophthoromycotina</taxon>
        <taxon>Entomophthoromycetes</taxon>
        <taxon>Entomophthorales</taxon>
        <taxon>Ancylistaceae</taxon>
        <taxon>Conidiobolus</taxon>
    </lineage>
</organism>
<dbReference type="GO" id="GO:0009231">
    <property type="term" value="P:riboflavin biosynthetic process"/>
    <property type="evidence" value="ECO:0007669"/>
    <property type="project" value="UniProtKB-UniPathway"/>
</dbReference>
<evidence type="ECO:0000256" key="4">
    <source>
        <dbReference type="ARBA" id="ARBA00018836"/>
    </source>
</evidence>
<comment type="cofactor">
    <cofactor evidence="12">
        <name>Mg(2+)</name>
        <dbReference type="ChEBI" id="CHEBI:18420"/>
    </cofactor>
    <cofactor evidence="12">
        <name>Mn(2+)</name>
        <dbReference type="ChEBI" id="CHEBI:29035"/>
    </cofactor>
    <text evidence="12">Binds 2 divalent metal cations per subunit. Magnesium or manganese.</text>
</comment>
<accession>A0A137P0G5</accession>
<evidence type="ECO:0000256" key="12">
    <source>
        <dbReference type="RuleBase" id="RU003843"/>
    </source>
</evidence>
<keyword evidence="14" id="KW-1185">Reference proteome</keyword>
<dbReference type="EMBL" id="KQ964571">
    <property type="protein sequence ID" value="KXN68517.1"/>
    <property type="molecule type" value="Genomic_DNA"/>
</dbReference>
<evidence type="ECO:0000256" key="11">
    <source>
        <dbReference type="ARBA" id="ARBA00060730"/>
    </source>
</evidence>
<dbReference type="Pfam" id="PF00926">
    <property type="entry name" value="DHBP_synthase"/>
    <property type="match status" value="1"/>
</dbReference>
<comment type="subunit">
    <text evidence="2 12">Homodimer.</text>
</comment>
<dbReference type="AlphaFoldDB" id="A0A137P0G5"/>
<dbReference type="STRING" id="796925.A0A137P0G5"/>
<keyword evidence="7 12" id="KW-0460">Magnesium</keyword>
<dbReference type="Proteomes" id="UP000070444">
    <property type="component" value="Unassembled WGS sequence"/>
</dbReference>
<gene>
    <name evidence="13" type="ORF">CONCODRAFT_41667</name>
</gene>
<dbReference type="UniPathway" id="UPA00275">
    <property type="reaction ID" value="UER00399"/>
</dbReference>
<evidence type="ECO:0000256" key="5">
    <source>
        <dbReference type="ARBA" id="ARBA00022619"/>
    </source>
</evidence>
<reference evidence="13 14" key="1">
    <citation type="journal article" date="2015" name="Genome Biol. Evol.">
        <title>Phylogenomic analyses indicate that early fungi evolved digesting cell walls of algal ancestors of land plants.</title>
        <authorList>
            <person name="Chang Y."/>
            <person name="Wang S."/>
            <person name="Sekimoto S."/>
            <person name="Aerts A.L."/>
            <person name="Choi C."/>
            <person name="Clum A."/>
            <person name="LaButti K.M."/>
            <person name="Lindquist E.A."/>
            <person name="Yee Ngan C."/>
            <person name="Ohm R.A."/>
            <person name="Salamov A.A."/>
            <person name="Grigoriev I.V."/>
            <person name="Spatafora J.W."/>
            <person name="Berbee M.L."/>
        </authorList>
    </citation>
    <scope>NUCLEOTIDE SEQUENCE [LARGE SCALE GENOMIC DNA]</scope>
    <source>
        <strain evidence="13 14">NRRL 28638</strain>
    </source>
</reference>
<comment type="similarity">
    <text evidence="11 12">Belongs to the DHBP synthase family.</text>
</comment>
<keyword evidence="6 12" id="KW-0479">Metal-binding</keyword>
<evidence type="ECO:0000256" key="7">
    <source>
        <dbReference type="ARBA" id="ARBA00022842"/>
    </source>
</evidence>
<dbReference type="EC" id="4.1.99.12" evidence="3 12"/>